<feature type="region of interest" description="Disordered" evidence="6">
    <location>
        <begin position="692"/>
        <end position="718"/>
    </location>
</feature>
<dbReference type="GO" id="GO:0012505">
    <property type="term" value="C:endomembrane system"/>
    <property type="evidence" value="ECO:0007669"/>
    <property type="project" value="UniProtKB-SubCell"/>
</dbReference>
<keyword evidence="3" id="KW-0813">Transport</keyword>
<evidence type="ECO:0000256" key="2">
    <source>
        <dbReference type="ARBA" id="ARBA00006613"/>
    </source>
</evidence>
<dbReference type="InterPro" id="IPR026739">
    <property type="entry name" value="AP_beta"/>
</dbReference>
<dbReference type="eggNOG" id="KOG1060">
    <property type="taxonomic scope" value="Eukaryota"/>
</dbReference>
<dbReference type="OMA" id="HFLVRST"/>
<dbReference type="GO" id="GO:0006896">
    <property type="term" value="P:Golgi to vacuole transport"/>
    <property type="evidence" value="ECO:0007669"/>
    <property type="project" value="EnsemblFungi"/>
</dbReference>
<dbReference type="FunCoup" id="G0VG49">
    <property type="interactions" value="492"/>
</dbReference>
<keyword evidence="9" id="KW-1185">Reference proteome</keyword>
<accession>G0VG49</accession>
<feature type="compositionally biased region" description="Acidic residues" evidence="6">
    <location>
        <begin position="762"/>
        <end position="806"/>
    </location>
</feature>
<evidence type="ECO:0000256" key="6">
    <source>
        <dbReference type="SAM" id="MobiDB-lite"/>
    </source>
</evidence>
<dbReference type="RefSeq" id="XP_003676825.1">
    <property type="nucleotide sequence ID" value="XM_003676777.1"/>
</dbReference>
<dbReference type="InterPro" id="IPR002553">
    <property type="entry name" value="Clathrin/coatomer_adapt-like_N"/>
</dbReference>
<keyword evidence="4" id="KW-0653">Protein transport</keyword>
<evidence type="ECO:0000256" key="4">
    <source>
        <dbReference type="ARBA" id="ARBA00022927"/>
    </source>
</evidence>
<dbReference type="OrthoDB" id="10254310at2759"/>
<feature type="compositionally biased region" description="Low complexity" evidence="6">
    <location>
        <begin position="696"/>
        <end position="710"/>
    </location>
</feature>
<dbReference type="HOGENOM" id="CLU_006320_3_2_1"/>
<evidence type="ECO:0000313" key="9">
    <source>
        <dbReference type="Proteomes" id="UP000001640"/>
    </source>
</evidence>
<feature type="region of interest" description="Disordered" evidence="6">
    <location>
        <begin position="753"/>
        <end position="830"/>
    </location>
</feature>
<evidence type="ECO:0000256" key="3">
    <source>
        <dbReference type="ARBA" id="ARBA00022448"/>
    </source>
</evidence>
<protein>
    <recommendedName>
        <fullName evidence="7">Clathrin/coatomer adaptor adaptin-like N-terminal domain-containing protein</fullName>
    </recommendedName>
</protein>
<dbReference type="STRING" id="1064592.G0VG49"/>
<organism evidence="8 9">
    <name type="scientific">Naumovozyma castellii</name>
    <name type="common">Yeast</name>
    <name type="synonym">Saccharomyces castellii</name>
    <dbReference type="NCBI Taxonomy" id="27288"/>
    <lineage>
        <taxon>Eukaryota</taxon>
        <taxon>Fungi</taxon>
        <taxon>Dikarya</taxon>
        <taxon>Ascomycota</taxon>
        <taxon>Saccharomycotina</taxon>
        <taxon>Saccharomycetes</taxon>
        <taxon>Saccharomycetales</taxon>
        <taxon>Saccharomycetaceae</taxon>
        <taxon>Naumovozyma</taxon>
    </lineage>
</organism>
<comment type="subcellular location">
    <subcellularLocation>
        <location evidence="1">Endomembrane system</location>
    </subcellularLocation>
</comment>
<dbReference type="InParanoid" id="G0VG49"/>
<dbReference type="GO" id="GO:0030123">
    <property type="term" value="C:AP-3 adaptor complex"/>
    <property type="evidence" value="ECO:0007669"/>
    <property type="project" value="EnsemblFungi"/>
</dbReference>
<dbReference type="AlphaFoldDB" id="G0VG49"/>
<feature type="domain" description="Clathrin/coatomer adaptor adaptin-like N-terminal" evidence="7">
    <location>
        <begin position="41"/>
        <end position="608"/>
    </location>
</feature>
<dbReference type="Gene3D" id="1.25.10.10">
    <property type="entry name" value="Leucine-rich Repeat Variant"/>
    <property type="match status" value="1"/>
</dbReference>
<dbReference type="Pfam" id="PF01602">
    <property type="entry name" value="Adaptin_N"/>
    <property type="match status" value="1"/>
</dbReference>
<proteinExistence type="inferred from homology"/>
<dbReference type="InterPro" id="IPR016024">
    <property type="entry name" value="ARM-type_fold"/>
</dbReference>
<reference key="2">
    <citation type="submission" date="2011-08" db="EMBL/GenBank/DDBJ databases">
        <title>Genome sequence of Naumovozyma castellii.</title>
        <authorList>
            <person name="Gordon J.L."/>
            <person name="Armisen D."/>
            <person name="Proux-Wera E."/>
            <person name="OhEigeartaigh S.S."/>
            <person name="Byrne K.P."/>
            <person name="Wolfe K.H."/>
        </authorList>
    </citation>
    <scope>NUCLEOTIDE SEQUENCE</scope>
    <source>
        <strain>Type strain:CBS 4309</strain>
    </source>
</reference>
<keyword evidence="5" id="KW-0472">Membrane</keyword>
<evidence type="ECO:0000313" key="8">
    <source>
        <dbReference type="EMBL" id="CCC70469.1"/>
    </source>
</evidence>
<comment type="similarity">
    <text evidence="2">Belongs to the adaptor complexes large subunit family.</text>
</comment>
<name>G0VG49_NAUCA</name>
<dbReference type="GeneID" id="96904096"/>
<dbReference type="PANTHER" id="PTHR11134">
    <property type="entry name" value="ADAPTOR COMPLEX SUBUNIT BETA FAMILY MEMBER"/>
    <property type="match status" value="1"/>
</dbReference>
<dbReference type="KEGG" id="ncs:NCAS_0E03990"/>
<dbReference type="Proteomes" id="UP000001640">
    <property type="component" value="Chromosome 5"/>
</dbReference>
<evidence type="ECO:0000259" key="7">
    <source>
        <dbReference type="Pfam" id="PF01602"/>
    </source>
</evidence>
<gene>
    <name evidence="8" type="primary">NCAS0E03990</name>
    <name evidence="8" type="ordered locus">NCAS_0E03990</name>
</gene>
<dbReference type="EMBL" id="HE576756">
    <property type="protein sequence ID" value="CCC70469.1"/>
    <property type="molecule type" value="Genomic_DNA"/>
</dbReference>
<dbReference type="InterPro" id="IPR011989">
    <property type="entry name" value="ARM-like"/>
</dbReference>
<dbReference type="GO" id="GO:0006623">
    <property type="term" value="P:protein targeting to vacuole"/>
    <property type="evidence" value="ECO:0007669"/>
    <property type="project" value="EnsemblFungi"/>
</dbReference>
<dbReference type="SUPFAM" id="SSF48371">
    <property type="entry name" value="ARM repeat"/>
    <property type="match status" value="1"/>
</dbReference>
<evidence type="ECO:0000256" key="5">
    <source>
        <dbReference type="ARBA" id="ARBA00023136"/>
    </source>
</evidence>
<evidence type="ECO:0000256" key="1">
    <source>
        <dbReference type="ARBA" id="ARBA00004308"/>
    </source>
</evidence>
<reference evidence="8 9" key="1">
    <citation type="journal article" date="2011" name="Proc. Natl. Acad. Sci. U.S.A.">
        <title>Evolutionary erosion of yeast sex chromosomes by mating-type switching accidents.</title>
        <authorList>
            <person name="Gordon J.L."/>
            <person name="Armisen D."/>
            <person name="Proux-Wera E."/>
            <person name="Oheigeartaigh S.S."/>
            <person name="Byrne K.P."/>
            <person name="Wolfe K.H."/>
        </authorList>
    </citation>
    <scope>NUCLEOTIDE SEQUENCE [LARGE SCALE GENOMIC DNA]</scope>
    <source>
        <strain evidence="9">ATCC 76901 / BCRC 22586 / CBS 4309 / NBRC 1992 / NRRL Y-12630</strain>
    </source>
</reference>
<sequence length="830" mass="93899">MVDSIAHIASALESAKAITLEAAAIATSKLGESSYTHYSNRINGKQLRTLLNSRNPRDVKDAMKRIITLMSSGDSSIDTSTYFADVVKNITSDDIKIKRLIGVYLLRFAEKEPNLTLLCVNSLQKTSYDTIPETRAFAIRALSDIKIPSLYPMVLHTLKRVVTDPSPLVRSEVSFGIMKLFRSENDEFEEDLVTLIKDLLADTDPLVVSAAIATFNECYSQNLEWLHGHYRRYCKMLKALDPWIQATLINILVQYCKNYLPRPTLNSGSSTIVLPEREDDIPFDAYTISMHPDMSLFLTNVKGLIHHSNPEVIIACYNAFFQLSTSKEIGKSKFIEALVRITQTTTSDSLRAKILQLFLYSSSLYPALFQRHLKSFFLSPVNETVEIQCLKLNIISRLINQDNIKCIIKELKYYIMSFLPYEVITEAAIALSRCGQVSIEWEVTILNWFISLMEDNLLPFEVLESIVNIIRELVQLDPKKHLDVIIKLSNILQAHTPLADNARAGIIWLFGEVTSIEFKICPDLLRKLLANFVFEGPETRLQILLFAAKLLSCDIDRFTENNSGGEEYDLIHSRIAQMFNYVLYLSKADDDYDIRDRARCFGSIFESQKFEIATLLLQAPKPIPSLFIKSGKDNIEQIDVSIDKQIRNGLSIIPWNEDLRLEEDVDVRAEIPLKDYSKFKKSFSSDSYIGKAPIRSSSSEASESNGSEYNEFGDIKGITSPNGTNASVFTSQQGHKYQLQSLDEFFSDIPAKPKHKKKIIIEEEEEYDDEDSSEDETSSEEASDSEEETSTSNGEEEEEEEEEEGESGSNASEESKKVTGDIVTEDNPFI</sequence>